<organism evidence="1 2">
    <name type="scientific">Brassica carinata</name>
    <name type="common">Ethiopian mustard</name>
    <name type="synonym">Abyssinian cabbage</name>
    <dbReference type="NCBI Taxonomy" id="52824"/>
    <lineage>
        <taxon>Eukaryota</taxon>
        <taxon>Viridiplantae</taxon>
        <taxon>Streptophyta</taxon>
        <taxon>Embryophyta</taxon>
        <taxon>Tracheophyta</taxon>
        <taxon>Spermatophyta</taxon>
        <taxon>Magnoliopsida</taxon>
        <taxon>eudicotyledons</taxon>
        <taxon>Gunneridae</taxon>
        <taxon>Pentapetalae</taxon>
        <taxon>rosids</taxon>
        <taxon>malvids</taxon>
        <taxon>Brassicales</taxon>
        <taxon>Brassicaceae</taxon>
        <taxon>Brassiceae</taxon>
        <taxon>Brassica</taxon>
    </lineage>
</organism>
<dbReference type="AlphaFoldDB" id="A0A8X7VN19"/>
<proteinExistence type="predicted"/>
<evidence type="ECO:0000313" key="1">
    <source>
        <dbReference type="EMBL" id="KAG2314285.1"/>
    </source>
</evidence>
<sequence length="132" mass="14636">MDAYLKLVQELARSFDQFALTRIPRSENVQADALAALASSSDPGLKRIIPVEFIEHPSIGPPVVVNLIQGEIEDAEEVEDQPEADADQTEYGCDSPWLEPIRAYIVNGTLPAEKWAARKVKTQAARYVTIEE</sequence>
<comment type="caution">
    <text evidence="1">The sequence shown here is derived from an EMBL/GenBank/DDBJ whole genome shotgun (WGS) entry which is preliminary data.</text>
</comment>
<evidence type="ECO:0008006" key="3">
    <source>
        <dbReference type="Google" id="ProtNLM"/>
    </source>
</evidence>
<gene>
    <name evidence="1" type="ORF">Bca52824_017407</name>
</gene>
<dbReference type="OrthoDB" id="1114132at2759"/>
<name>A0A8X7VN19_BRACI</name>
<protein>
    <recommendedName>
        <fullName evidence="3">RNase H type-1 domain-containing protein</fullName>
    </recommendedName>
</protein>
<accession>A0A8X7VN19</accession>
<dbReference type="EMBL" id="JAAMPC010000004">
    <property type="protein sequence ID" value="KAG2314285.1"/>
    <property type="molecule type" value="Genomic_DNA"/>
</dbReference>
<dbReference type="PANTHER" id="PTHR48475:SF2">
    <property type="entry name" value="RIBONUCLEASE H"/>
    <property type="match status" value="1"/>
</dbReference>
<keyword evidence="2" id="KW-1185">Reference proteome</keyword>
<evidence type="ECO:0000313" key="2">
    <source>
        <dbReference type="Proteomes" id="UP000886595"/>
    </source>
</evidence>
<dbReference type="Proteomes" id="UP000886595">
    <property type="component" value="Unassembled WGS sequence"/>
</dbReference>
<reference evidence="1 2" key="1">
    <citation type="submission" date="2020-02" db="EMBL/GenBank/DDBJ databases">
        <authorList>
            <person name="Ma Q."/>
            <person name="Huang Y."/>
            <person name="Song X."/>
            <person name="Pei D."/>
        </authorList>
    </citation>
    <scope>NUCLEOTIDE SEQUENCE [LARGE SCALE GENOMIC DNA]</scope>
    <source>
        <strain evidence="1">Sxm20200214</strain>
        <tissue evidence="1">Leaf</tissue>
    </source>
</reference>
<dbReference type="PANTHER" id="PTHR48475">
    <property type="entry name" value="RIBONUCLEASE H"/>
    <property type="match status" value="1"/>
</dbReference>